<feature type="non-terminal residue" evidence="1">
    <location>
        <position position="1"/>
    </location>
</feature>
<dbReference type="Proteomes" id="UP001497623">
    <property type="component" value="Unassembled WGS sequence"/>
</dbReference>
<organism evidence="1 2">
    <name type="scientific">Meganyctiphanes norvegica</name>
    <name type="common">Northern krill</name>
    <name type="synonym">Thysanopoda norvegica</name>
    <dbReference type="NCBI Taxonomy" id="48144"/>
    <lineage>
        <taxon>Eukaryota</taxon>
        <taxon>Metazoa</taxon>
        <taxon>Ecdysozoa</taxon>
        <taxon>Arthropoda</taxon>
        <taxon>Crustacea</taxon>
        <taxon>Multicrustacea</taxon>
        <taxon>Malacostraca</taxon>
        <taxon>Eumalacostraca</taxon>
        <taxon>Eucarida</taxon>
        <taxon>Euphausiacea</taxon>
        <taxon>Euphausiidae</taxon>
        <taxon>Meganyctiphanes</taxon>
    </lineage>
</organism>
<name>A0AAV2RAD1_MEGNR</name>
<accession>A0AAV2RAD1</accession>
<keyword evidence="2" id="KW-1185">Reference proteome</keyword>
<reference evidence="1 2" key="1">
    <citation type="submission" date="2024-05" db="EMBL/GenBank/DDBJ databases">
        <authorList>
            <person name="Wallberg A."/>
        </authorList>
    </citation>
    <scope>NUCLEOTIDE SEQUENCE [LARGE SCALE GENOMIC DNA]</scope>
</reference>
<gene>
    <name evidence="1" type="ORF">MNOR_LOCUS22013</name>
</gene>
<protein>
    <submittedName>
        <fullName evidence="1">Uncharacterized protein</fullName>
    </submittedName>
</protein>
<dbReference type="AlphaFoldDB" id="A0AAV2RAD1"/>
<sequence>KKDAQTEYIKPDQAELANVVRIDDDSVRADYAVPCNPSLVAKKFENDLEEFFNPKTAFNMDGTVIKVKKVPVPKKANVFQAVVIMTGEEFKPEYKDQKIKII</sequence>
<evidence type="ECO:0000313" key="1">
    <source>
        <dbReference type="EMBL" id="CAL4120386.1"/>
    </source>
</evidence>
<dbReference type="EMBL" id="CAXKWB010018170">
    <property type="protein sequence ID" value="CAL4120386.1"/>
    <property type="molecule type" value="Genomic_DNA"/>
</dbReference>
<comment type="caution">
    <text evidence="1">The sequence shown here is derived from an EMBL/GenBank/DDBJ whole genome shotgun (WGS) entry which is preliminary data.</text>
</comment>
<feature type="non-terminal residue" evidence="1">
    <location>
        <position position="102"/>
    </location>
</feature>
<evidence type="ECO:0000313" key="2">
    <source>
        <dbReference type="Proteomes" id="UP001497623"/>
    </source>
</evidence>
<proteinExistence type="predicted"/>